<dbReference type="PROSITE" id="PS51257">
    <property type="entry name" value="PROKAR_LIPOPROTEIN"/>
    <property type="match status" value="1"/>
</dbReference>
<sequence>MARTPAALQNTLFACGVPFGKGRGAHEMESGTNTPNKFPAVNPNKRHSKEADESYIKTDIRERPQKHQKYVFRSADSSPVINRHSDTRGSLSEKNSMFVHIAQRDQGMTLFGNLNSSMQPLPSSSVQVHQGGNVESSSTKDAPIQHYDSSLLSTSGIKHTSSSSSVSAFQQRAVQGKAQEHQRGNITPYAVPIAVNQGQPLFVRDRQSSSLSEHANVSSGVAKMQHEQQNMASVLKLDLNNSTNPTPVQSYKQNLVDNTIQIEQNTKGQTDISKHQQEESQKDQQ</sequence>
<name>A0A5J4X540_9EUKA</name>
<dbReference type="AlphaFoldDB" id="A0A5J4X540"/>
<dbReference type="Proteomes" id="UP000324800">
    <property type="component" value="Unassembled WGS sequence"/>
</dbReference>
<dbReference type="EMBL" id="SNRW01000256">
    <property type="protein sequence ID" value="KAA6402310.1"/>
    <property type="molecule type" value="Genomic_DNA"/>
</dbReference>
<reference evidence="2 3" key="1">
    <citation type="submission" date="2019-03" db="EMBL/GenBank/DDBJ databases">
        <title>Single cell metagenomics reveals metabolic interactions within the superorganism composed of flagellate Streblomastix strix and complex community of Bacteroidetes bacteria on its surface.</title>
        <authorList>
            <person name="Treitli S.C."/>
            <person name="Kolisko M."/>
            <person name="Husnik F."/>
            <person name="Keeling P."/>
            <person name="Hampl V."/>
        </authorList>
    </citation>
    <scope>NUCLEOTIDE SEQUENCE [LARGE SCALE GENOMIC DNA]</scope>
    <source>
        <strain evidence="2">ST1C</strain>
    </source>
</reference>
<feature type="region of interest" description="Disordered" evidence="1">
    <location>
        <begin position="25"/>
        <end position="50"/>
    </location>
</feature>
<evidence type="ECO:0000256" key="1">
    <source>
        <dbReference type="SAM" id="MobiDB-lite"/>
    </source>
</evidence>
<organism evidence="2 3">
    <name type="scientific">Streblomastix strix</name>
    <dbReference type="NCBI Taxonomy" id="222440"/>
    <lineage>
        <taxon>Eukaryota</taxon>
        <taxon>Metamonada</taxon>
        <taxon>Preaxostyla</taxon>
        <taxon>Oxymonadida</taxon>
        <taxon>Streblomastigidae</taxon>
        <taxon>Streblomastix</taxon>
    </lineage>
</organism>
<comment type="caution">
    <text evidence="2">The sequence shown here is derived from an EMBL/GenBank/DDBJ whole genome shotgun (WGS) entry which is preliminary data.</text>
</comment>
<accession>A0A5J4X540</accession>
<feature type="compositionally biased region" description="Polar residues" evidence="1">
    <location>
        <begin position="122"/>
        <end position="140"/>
    </location>
</feature>
<feature type="region of interest" description="Disordered" evidence="1">
    <location>
        <begin position="260"/>
        <end position="285"/>
    </location>
</feature>
<evidence type="ECO:0000313" key="3">
    <source>
        <dbReference type="Proteomes" id="UP000324800"/>
    </source>
</evidence>
<protein>
    <submittedName>
        <fullName evidence="2">Uncharacterized protein</fullName>
    </submittedName>
</protein>
<proteinExistence type="predicted"/>
<feature type="compositionally biased region" description="Basic and acidic residues" evidence="1">
    <location>
        <begin position="272"/>
        <end position="285"/>
    </location>
</feature>
<gene>
    <name evidence="2" type="ORF">EZS28_002168</name>
</gene>
<feature type="compositionally biased region" description="Polar residues" evidence="1">
    <location>
        <begin position="260"/>
        <end position="271"/>
    </location>
</feature>
<feature type="region of interest" description="Disordered" evidence="1">
    <location>
        <begin position="122"/>
        <end position="142"/>
    </location>
</feature>
<evidence type="ECO:0000313" key="2">
    <source>
        <dbReference type="EMBL" id="KAA6402310.1"/>
    </source>
</evidence>